<dbReference type="SUPFAM" id="SSF54373">
    <property type="entry name" value="FAD-linked reductases, C-terminal domain"/>
    <property type="match status" value="1"/>
</dbReference>
<keyword evidence="9 19" id="KW-0274">FAD</keyword>
<feature type="non-terminal residue" evidence="24">
    <location>
        <position position="634"/>
    </location>
</feature>
<dbReference type="InterPro" id="IPR012132">
    <property type="entry name" value="GMC_OxRdtase"/>
</dbReference>
<dbReference type="Pfam" id="PF05199">
    <property type="entry name" value="GMC_oxred_C"/>
    <property type="match status" value="1"/>
</dbReference>
<evidence type="ECO:0000256" key="5">
    <source>
        <dbReference type="ARBA" id="ARBA00013177"/>
    </source>
</evidence>
<feature type="domain" description="Glucose-methanol-choline oxidoreductase N-terminal" evidence="22">
    <location>
        <begin position="111"/>
        <end position="134"/>
    </location>
</feature>
<dbReference type="GO" id="GO:0033718">
    <property type="term" value="F:pyranose dehydrogenase (acceptor) activity"/>
    <property type="evidence" value="ECO:0007669"/>
    <property type="project" value="UniProtKB-EC"/>
</dbReference>
<gene>
    <name evidence="24" type="ORF">H1R20_g13669</name>
</gene>
<comment type="similarity">
    <text evidence="3 20">Belongs to the GMC oxidoreductase family.</text>
</comment>
<feature type="chain" id="PRO_5040810857" description="pyranose dehydrogenase (acceptor)" evidence="21">
    <location>
        <begin position="21"/>
        <end position="634"/>
    </location>
</feature>
<accession>A0A9W8J2R0</accession>
<comment type="cofactor">
    <cofactor evidence="1 19">
        <name>FAD</name>
        <dbReference type="ChEBI" id="CHEBI:57692"/>
    </cofactor>
</comment>
<evidence type="ECO:0000313" key="24">
    <source>
        <dbReference type="EMBL" id="KAJ2923425.1"/>
    </source>
</evidence>
<comment type="caution">
    <text evidence="24">The sequence shown here is derived from an EMBL/GenBank/DDBJ whole genome shotgun (WGS) entry which is preliminary data.</text>
</comment>
<evidence type="ECO:0000256" key="14">
    <source>
        <dbReference type="ARBA" id="ARBA00034010"/>
    </source>
</evidence>
<evidence type="ECO:0000256" key="11">
    <source>
        <dbReference type="ARBA" id="ARBA00023180"/>
    </source>
</evidence>
<evidence type="ECO:0000313" key="25">
    <source>
        <dbReference type="Proteomes" id="UP001140091"/>
    </source>
</evidence>
<comment type="catalytic activity">
    <reaction evidence="16">
        <text>a pyranoside + acceptor = a pyranosid-3-ulose + reduced acceptor.</text>
        <dbReference type="EC" id="1.1.99.29"/>
    </reaction>
</comment>
<reference evidence="24" key="1">
    <citation type="submission" date="2022-06" db="EMBL/GenBank/DDBJ databases">
        <title>Genome Sequence of Candolleomyces eurysporus.</title>
        <authorList>
            <person name="Buettner E."/>
        </authorList>
    </citation>
    <scope>NUCLEOTIDE SEQUENCE</scope>
    <source>
        <strain evidence="24">VTCC 930004</strain>
    </source>
</reference>
<evidence type="ECO:0000256" key="13">
    <source>
        <dbReference type="ARBA" id="ARBA00033986"/>
    </source>
</evidence>
<name>A0A9W8J2R0_9AGAR</name>
<dbReference type="InterPro" id="IPR000172">
    <property type="entry name" value="GMC_OxRdtase_N"/>
</dbReference>
<evidence type="ECO:0000256" key="12">
    <source>
        <dbReference type="ARBA" id="ARBA00024699"/>
    </source>
</evidence>
<evidence type="ECO:0000259" key="22">
    <source>
        <dbReference type="PROSITE" id="PS00623"/>
    </source>
</evidence>
<evidence type="ECO:0000256" key="19">
    <source>
        <dbReference type="PIRSR" id="PIRSR000137-2"/>
    </source>
</evidence>
<evidence type="ECO:0000256" key="6">
    <source>
        <dbReference type="ARBA" id="ARBA00022525"/>
    </source>
</evidence>
<dbReference type="PANTHER" id="PTHR11552">
    <property type="entry name" value="GLUCOSE-METHANOL-CHOLINE GMC OXIDOREDUCTASE"/>
    <property type="match status" value="1"/>
</dbReference>
<evidence type="ECO:0000256" key="20">
    <source>
        <dbReference type="RuleBase" id="RU003968"/>
    </source>
</evidence>
<comment type="catalytic activity">
    <reaction evidence="17">
        <text>a pyranoside + acceptor = a pyranosid-3,4-diulose + reduced acceptor.</text>
        <dbReference type="EC" id="1.1.99.29"/>
    </reaction>
</comment>
<comment type="catalytic activity">
    <reaction evidence="15">
        <text>pyranose + acceptor = pyranos-3-ulose + reduced acceptor.</text>
        <dbReference type="EC" id="1.1.99.29"/>
    </reaction>
</comment>
<keyword evidence="8 21" id="KW-0732">Signal</keyword>
<evidence type="ECO:0000256" key="7">
    <source>
        <dbReference type="ARBA" id="ARBA00022630"/>
    </source>
</evidence>
<evidence type="ECO:0000256" key="4">
    <source>
        <dbReference type="ARBA" id="ARBA00011245"/>
    </source>
</evidence>
<feature type="active site" description="Proton donor" evidence="18">
    <location>
        <position position="570"/>
    </location>
</feature>
<comment type="subcellular location">
    <subcellularLocation>
        <location evidence="2">Secreted</location>
    </subcellularLocation>
</comment>
<evidence type="ECO:0000256" key="3">
    <source>
        <dbReference type="ARBA" id="ARBA00010790"/>
    </source>
</evidence>
<comment type="catalytic activity">
    <reaction evidence="13">
        <text>pyranose + acceptor = pyranos-2-ulose + reduced acceptor.</text>
        <dbReference type="EC" id="1.1.99.29"/>
    </reaction>
</comment>
<feature type="binding site" evidence="19">
    <location>
        <position position="271"/>
    </location>
    <ligand>
        <name>FAD</name>
        <dbReference type="ChEBI" id="CHEBI:57692"/>
    </ligand>
</feature>
<feature type="domain" description="Glucose-methanol-choline oxidoreductase N-terminal" evidence="23">
    <location>
        <begin position="314"/>
        <end position="328"/>
    </location>
</feature>
<sequence length="634" mass="68456">MPSLGTFILLSLSFFNIALAAPKLQKRGVTTSPTSVNGKTYDYIVVGGGLTGITVAARLAENPSVTVLVIEAGGDDRNDPRVYDIYRYGEAFGSELMWNWPTDQGRGMIGGKTLGGGTSINGAAFTRGLNAQYDAWSNLLEPSEASVGWNWQGIWNYMKKSESFSPPNSDQAAKGAQYISSYHGYDGPVQVTNPNQMYGGPQQGAFINTMVNLTGINHYKDLNGGTPNCVSITPLTINWRDSDHRSSSVMAYLTPSESQRTNWITLTRHLVTKINWSNSSGLPLTATGVNFAPASGGTTRYTAHARREVILAAGAIQTPQLLQLSGIGDSAVLSPLGVPVRIDLKTVGKNLQEQTMSQLGAGGNGFNPGGRGPSNVIAYPNLYQLFGSQASTQVNRIRSSLASWAATEATTSGLSASALQQIFQIQADLIINNNGIFLFISAKMRGSLKSLAPLAELFFNYGYPVYVELTVRFRTELCITLSPQYFGFGHPDVESASFQSWKREDQKPTSIWTFKLPRHVSLDVSLPAPPMSSLSTGETIPGNAVPDNANRGSDQDWKNWIRANFNAVSHPVGTCAMMRRNLGGVVNAQLKVYDTANLRIVDASVMPTQVSAHLMSTLYGISEKAADLIKASWP</sequence>
<evidence type="ECO:0000256" key="16">
    <source>
        <dbReference type="ARBA" id="ARBA00034050"/>
    </source>
</evidence>
<dbReference type="Gene3D" id="3.50.50.60">
    <property type="entry name" value="FAD/NAD(P)-binding domain"/>
    <property type="match status" value="2"/>
</dbReference>
<keyword evidence="7 20" id="KW-0285">Flavoprotein</keyword>
<keyword evidence="11" id="KW-0325">Glycoprotein</keyword>
<dbReference type="SUPFAM" id="SSF51905">
    <property type="entry name" value="FAD/NAD(P)-binding domain"/>
    <property type="match status" value="1"/>
</dbReference>
<evidence type="ECO:0000256" key="18">
    <source>
        <dbReference type="PIRSR" id="PIRSR000137-1"/>
    </source>
</evidence>
<comment type="catalytic activity">
    <reaction evidence="14">
        <text>pyranose + acceptor = pyranos-2,3-diulose + reduced acceptor.</text>
        <dbReference type="EC" id="1.1.99.29"/>
    </reaction>
</comment>
<evidence type="ECO:0000256" key="8">
    <source>
        <dbReference type="ARBA" id="ARBA00022729"/>
    </source>
</evidence>
<dbReference type="EMBL" id="JANBPK010001340">
    <property type="protein sequence ID" value="KAJ2923425.1"/>
    <property type="molecule type" value="Genomic_DNA"/>
</dbReference>
<evidence type="ECO:0000256" key="10">
    <source>
        <dbReference type="ARBA" id="ARBA00023002"/>
    </source>
</evidence>
<dbReference type="GO" id="GO:0050660">
    <property type="term" value="F:flavin adenine dinucleotide binding"/>
    <property type="evidence" value="ECO:0007669"/>
    <property type="project" value="InterPro"/>
</dbReference>
<dbReference type="PROSITE" id="PS00624">
    <property type="entry name" value="GMC_OXRED_2"/>
    <property type="match status" value="1"/>
</dbReference>
<organism evidence="24 25">
    <name type="scientific">Candolleomyces eurysporus</name>
    <dbReference type="NCBI Taxonomy" id="2828524"/>
    <lineage>
        <taxon>Eukaryota</taxon>
        <taxon>Fungi</taxon>
        <taxon>Dikarya</taxon>
        <taxon>Basidiomycota</taxon>
        <taxon>Agaricomycotina</taxon>
        <taxon>Agaricomycetes</taxon>
        <taxon>Agaricomycetidae</taxon>
        <taxon>Agaricales</taxon>
        <taxon>Agaricineae</taxon>
        <taxon>Psathyrellaceae</taxon>
        <taxon>Candolleomyces</taxon>
    </lineage>
</organism>
<comment type="subunit">
    <text evidence="4">Monomer.</text>
</comment>
<evidence type="ECO:0000256" key="2">
    <source>
        <dbReference type="ARBA" id="ARBA00004613"/>
    </source>
</evidence>
<dbReference type="InterPro" id="IPR007867">
    <property type="entry name" value="GMC_OxRtase_C"/>
</dbReference>
<feature type="signal peptide" evidence="21">
    <location>
        <begin position="1"/>
        <end position="20"/>
    </location>
</feature>
<dbReference type="GO" id="GO:0005576">
    <property type="term" value="C:extracellular region"/>
    <property type="evidence" value="ECO:0007669"/>
    <property type="project" value="UniProtKB-SubCell"/>
</dbReference>
<dbReference type="Proteomes" id="UP001140091">
    <property type="component" value="Unassembled WGS sequence"/>
</dbReference>
<evidence type="ECO:0000256" key="9">
    <source>
        <dbReference type="ARBA" id="ARBA00022827"/>
    </source>
</evidence>
<feature type="active site" description="Proton acceptor" evidence="18">
    <location>
        <position position="613"/>
    </location>
</feature>
<protein>
    <recommendedName>
        <fullName evidence="5">pyranose dehydrogenase (acceptor)</fullName>
        <ecNumber evidence="5">1.1.99.29</ecNumber>
    </recommendedName>
</protein>
<evidence type="ECO:0000256" key="21">
    <source>
        <dbReference type="SAM" id="SignalP"/>
    </source>
</evidence>
<evidence type="ECO:0000256" key="17">
    <source>
        <dbReference type="ARBA" id="ARBA00034059"/>
    </source>
</evidence>
<proteinExistence type="inferred from homology"/>
<evidence type="ECO:0000256" key="1">
    <source>
        <dbReference type="ARBA" id="ARBA00001974"/>
    </source>
</evidence>
<keyword evidence="10" id="KW-0560">Oxidoreductase</keyword>
<dbReference type="AlphaFoldDB" id="A0A9W8J2R0"/>
<evidence type="ECO:0000259" key="23">
    <source>
        <dbReference type="PROSITE" id="PS00624"/>
    </source>
</evidence>
<evidence type="ECO:0000256" key="15">
    <source>
        <dbReference type="ARBA" id="ARBA00034029"/>
    </source>
</evidence>
<dbReference type="PROSITE" id="PS00623">
    <property type="entry name" value="GMC_OXRED_1"/>
    <property type="match status" value="1"/>
</dbReference>
<dbReference type="EC" id="1.1.99.29" evidence="5"/>
<keyword evidence="6" id="KW-0964">Secreted</keyword>
<keyword evidence="25" id="KW-1185">Reference proteome</keyword>
<dbReference type="PIRSF" id="PIRSF000137">
    <property type="entry name" value="Alcohol_oxidase"/>
    <property type="match status" value="1"/>
</dbReference>
<comment type="function">
    <text evidence="12">Catalyzes the single-oxidation or sequential double oxidation reaction of carbohydrates primarily at carbon-2 and/or carbon-3 with the concomitant reduction of the flavin. The enzyme exhibits a broad sugar substrate specificity, oxidizing different aldopyranoses to the corresponding C-1, C-2, C-3 or C-1,2, C-2,3 and C-3,4 (di)dehydro sugars with substrate-specific regioselectivity. Accepts only a narrow range of electron acceptors such as substituted benzoquinones and complexed metal ions and reacts extremely slowly with O(2) as acceptor. May play a role in the natural recycling of plant matter by oxidizing all major monosaccharides in lignocellulose and by reducing quinone compounds or reactive radical species generated during lignin depolymerization.</text>
</comment>
<dbReference type="Gene3D" id="3.30.560.10">
    <property type="entry name" value="Glucose Oxidase, domain 3"/>
    <property type="match status" value="2"/>
</dbReference>
<dbReference type="OrthoDB" id="269227at2759"/>
<dbReference type="PANTHER" id="PTHR11552:SF201">
    <property type="entry name" value="GLUCOSE-METHANOL-CHOLINE OXIDOREDUCTASE N-TERMINAL DOMAIN-CONTAINING PROTEIN"/>
    <property type="match status" value="1"/>
</dbReference>
<dbReference type="Pfam" id="PF00732">
    <property type="entry name" value="GMC_oxred_N"/>
    <property type="match status" value="1"/>
</dbReference>
<dbReference type="InterPro" id="IPR036188">
    <property type="entry name" value="FAD/NAD-bd_sf"/>
</dbReference>